<dbReference type="Gene3D" id="3.30.70.2700">
    <property type="match status" value="1"/>
</dbReference>
<dbReference type="PANTHER" id="PTHR42842">
    <property type="entry name" value="FAD/NAD(P)-BINDING OXIDOREDUCTASE"/>
    <property type="match status" value="1"/>
</dbReference>
<dbReference type="Pfam" id="PF21688">
    <property type="entry name" value="FAD-depend_C"/>
    <property type="match status" value="1"/>
</dbReference>
<dbReference type="PRINTS" id="PR00368">
    <property type="entry name" value="FADPNR"/>
</dbReference>
<keyword evidence="1" id="KW-0560">Oxidoreductase</keyword>
<evidence type="ECO:0000259" key="2">
    <source>
        <dbReference type="Pfam" id="PF01266"/>
    </source>
</evidence>
<evidence type="ECO:0000259" key="3">
    <source>
        <dbReference type="Pfam" id="PF21688"/>
    </source>
</evidence>
<comment type="caution">
    <text evidence="4">The sequence shown here is derived from an EMBL/GenBank/DDBJ whole genome shotgun (WGS) entry which is preliminary data.</text>
</comment>
<evidence type="ECO:0000313" key="5">
    <source>
        <dbReference type="Proteomes" id="UP000231632"/>
    </source>
</evidence>
<dbReference type="SUPFAM" id="SSF51905">
    <property type="entry name" value="FAD/NAD(P)-binding domain"/>
    <property type="match status" value="1"/>
</dbReference>
<dbReference type="InterPro" id="IPR028348">
    <property type="entry name" value="FAD-binding_protein"/>
</dbReference>
<dbReference type="InterPro" id="IPR006076">
    <property type="entry name" value="FAD-dep_OxRdtase"/>
</dbReference>
<dbReference type="RefSeq" id="WP_072658689.1">
    <property type="nucleotide sequence ID" value="NZ_BDFD01000002.1"/>
</dbReference>
<proteinExistence type="predicted"/>
<protein>
    <submittedName>
        <fullName evidence="4">D-amino acid dehydrogenase small subunit</fullName>
    </submittedName>
</protein>
<dbReference type="STRING" id="1921010.MMIC_P0449"/>
<accession>A0A1L8CKU9</accession>
<organism evidence="4 5">
    <name type="scientific">Mariprofundus micogutta</name>
    <dbReference type="NCBI Taxonomy" id="1921010"/>
    <lineage>
        <taxon>Bacteria</taxon>
        <taxon>Pseudomonadati</taxon>
        <taxon>Pseudomonadota</taxon>
        <taxon>Candidatius Mariprofundia</taxon>
        <taxon>Mariprofundales</taxon>
        <taxon>Mariprofundaceae</taxon>
        <taxon>Mariprofundus</taxon>
    </lineage>
</organism>
<dbReference type="InterPro" id="IPR049516">
    <property type="entry name" value="FAD-depend_C"/>
</dbReference>
<dbReference type="Proteomes" id="UP000231632">
    <property type="component" value="Unassembled WGS sequence"/>
</dbReference>
<name>A0A1L8CKU9_9PROT</name>
<dbReference type="PIRSF" id="PIRSF038984">
    <property type="entry name" value="FAD_binding_protein"/>
    <property type="match status" value="1"/>
</dbReference>
<dbReference type="OrthoDB" id="5287623at2"/>
<feature type="domain" description="FAD-dependent protein C-terminal" evidence="3">
    <location>
        <begin position="282"/>
        <end position="484"/>
    </location>
</feature>
<dbReference type="GO" id="GO:0016491">
    <property type="term" value="F:oxidoreductase activity"/>
    <property type="evidence" value="ECO:0007669"/>
    <property type="project" value="UniProtKB-KW"/>
</dbReference>
<dbReference type="EMBL" id="BDFD01000002">
    <property type="protein sequence ID" value="GAV19515.1"/>
    <property type="molecule type" value="Genomic_DNA"/>
</dbReference>
<feature type="domain" description="FAD dependent oxidoreductase" evidence="2">
    <location>
        <begin position="98"/>
        <end position="136"/>
    </location>
</feature>
<keyword evidence="5" id="KW-1185">Reference proteome</keyword>
<dbReference type="Gene3D" id="3.50.50.60">
    <property type="entry name" value="FAD/NAD(P)-binding domain"/>
    <property type="match status" value="2"/>
</dbReference>
<reference evidence="4 5" key="1">
    <citation type="journal article" date="2017" name="Arch. Microbiol.">
        <title>Mariprofundus micogutta sp. nov., a novel iron-oxidizing zetaproteobacterium isolated from a deep-sea hydrothermal field at the Bayonnaise knoll of the Izu-Ogasawara arc, and a description of Mariprofundales ord. nov. and Zetaproteobacteria classis nov.</title>
        <authorList>
            <person name="Makita H."/>
            <person name="Tanaka E."/>
            <person name="Mitsunobu S."/>
            <person name="Miyazaki M."/>
            <person name="Nunoura T."/>
            <person name="Uematsu K."/>
            <person name="Takaki Y."/>
            <person name="Nishi S."/>
            <person name="Shimamura S."/>
            <person name="Takai K."/>
        </authorList>
    </citation>
    <scope>NUCLEOTIDE SEQUENCE [LARGE SCALE GENOMIC DNA]</scope>
    <source>
        <strain evidence="4 5">ET2</strain>
    </source>
</reference>
<dbReference type="PANTHER" id="PTHR42842:SF3">
    <property type="entry name" value="FAD_NAD(P)-BINDING OXIDOREDUCTASE FAMILY PROTEIN"/>
    <property type="match status" value="1"/>
</dbReference>
<dbReference type="AlphaFoldDB" id="A0A1L8CKU9"/>
<dbReference type="PRINTS" id="PR00411">
    <property type="entry name" value="PNDRDTASEI"/>
</dbReference>
<sequence length="539" mass="59245">MLYAVSNFKVELGDNESDVTTHLAEYLGITAEQLISAICVRRAIDARKKSHIHFVCTYEVELSVSLHSLPAQVREVHNSSLEPIRPEIFKQQHSGNTHVVIIGAGPAGLFAALSLAESGFRVTLLERGKPVETRMRDIGRLRSRGELDPESNICFGEGGAGTYTDGKLYTRIKHPFLRWVLHCFVRFGAKPDILIDAHPHLGTDKLVRIVRNIRNHLISLGVDYRFETRVNDLLISNDQVTGVRTACGDEIIADKVILATGHSARDTFERLHELGIAMEAKSFAVGVRAEHPQELINQSQYGRVAHNTGLEAAEYKLTHQVPDHYLNRRGVYSFCMCPGGLIVPSPTEQGRMAVNGMSNAKRGGRWANSGIVVQVTSDDVQRHGHDSNPLMGIAFQRELEEATFKAAGNRYAAPAMRLVDFIGKRPTGKLADTRFKPEAVASDLWQLFPDWLAEPLAEGIKGFGHKMRGFVSTEANLLGSETRTSSPVRVMRDEQMQSISLKGLYPVGEGAGYAGGIVSAAVDGLKAAAAIIEQHHSHK</sequence>
<dbReference type="Pfam" id="PF01266">
    <property type="entry name" value="DAO"/>
    <property type="match status" value="1"/>
</dbReference>
<evidence type="ECO:0000256" key="1">
    <source>
        <dbReference type="ARBA" id="ARBA00023002"/>
    </source>
</evidence>
<dbReference type="InterPro" id="IPR036188">
    <property type="entry name" value="FAD/NAD-bd_sf"/>
</dbReference>
<gene>
    <name evidence="4" type="ORF">MMIC_P0449</name>
</gene>
<evidence type="ECO:0000313" key="4">
    <source>
        <dbReference type="EMBL" id="GAV19515.1"/>
    </source>
</evidence>